<dbReference type="CDD" id="cd12148">
    <property type="entry name" value="fungal_TF_MHR"/>
    <property type="match status" value="1"/>
</dbReference>
<dbReference type="AlphaFoldDB" id="A0A9P9BPA7"/>
<dbReference type="GO" id="GO:0006351">
    <property type="term" value="P:DNA-templated transcription"/>
    <property type="evidence" value="ECO:0007669"/>
    <property type="project" value="InterPro"/>
</dbReference>
<evidence type="ECO:0000313" key="8">
    <source>
        <dbReference type="EMBL" id="KAH7024356.1"/>
    </source>
</evidence>
<reference evidence="8" key="1">
    <citation type="journal article" date="2021" name="Nat. Commun.">
        <title>Genetic determinants of endophytism in the Arabidopsis root mycobiome.</title>
        <authorList>
            <person name="Mesny F."/>
            <person name="Miyauchi S."/>
            <person name="Thiergart T."/>
            <person name="Pickel B."/>
            <person name="Atanasova L."/>
            <person name="Karlsson M."/>
            <person name="Huettel B."/>
            <person name="Barry K.W."/>
            <person name="Haridas S."/>
            <person name="Chen C."/>
            <person name="Bauer D."/>
            <person name="Andreopoulos W."/>
            <person name="Pangilinan J."/>
            <person name="LaButti K."/>
            <person name="Riley R."/>
            <person name="Lipzen A."/>
            <person name="Clum A."/>
            <person name="Drula E."/>
            <person name="Henrissat B."/>
            <person name="Kohler A."/>
            <person name="Grigoriev I.V."/>
            <person name="Martin F.M."/>
            <person name="Hacquard S."/>
        </authorList>
    </citation>
    <scope>NUCLEOTIDE SEQUENCE</scope>
    <source>
        <strain evidence="8">MPI-CAGE-CH-0230</strain>
    </source>
</reference>
<dbReference type="RefSeq" id="XP_046007904.1">
    <property type="nucleotide sequence ID" value="XM_046151829.1"/>
</dbReference>
<dbReference type="InterPro" id="IPR050815">
    <property type="entry name" value="TF_fung"/>
</dbReference>
<dbReference type="GeneID" id="70181375"/>
<dbReference type="EMBL" id="JAGTJQ010000009">
    <property type="protein sequence ID" value="KAH7024356.1"/>
    <property type="molecule type" value="Genomic_DNA"/>
</dbReference>
<organism evidence="8 9">
    <name type="scientific">Microdochium trichocladiopsis</name>
    <dbReference type="NCBI Taxonomy" id="1682393"/>
    <lineage>
        <taxon>Eukaryota</taxon>
        <taxon>Fungi</taxon>
        <taxon>Dikarya</taxon>
        <taxon>Ascomycota</taxon>
        <taxon>Pezizomycotina</taxon>
        <taxon>Sordariomycetes</taxon>
        <taxon>Xylariomycetidae</taxon>
        <taxon>Xylariales</taxon>
        <taxon>Microdochiaceae</taxon>
        <taxon>Microdochium</taxon>
    </lineage>
</organism>
<evidence type="ECO:0000256" key="1">
    <source>
        <dbReference type="ARBA" id="ARBA00004123"/>
    </source>
</evidence>
<evidence type="ECO:0000256" key="4">
    <source>
        <dbReference type="ARBA" id="ARBA00023163"/>
    </source>
</evidence>
<proteinExistence type="predicted"/>
<keyword evidence="9" id="KW-1185">Reference proteome</keyword>
<keyword evidence="4" id="KW-0804">Transcription</keyword>
<protein>
    <recommendedName>
        <fullName evidence="7">Xylanolytic transcriptional activator regulatory domain-containing protein</fullName>
    </recommendedName>
</protein>
<keyword evidence="2" id="KW-0479">Metal-binding</keyword>
<dbReference type="GO" id="GO:0003677">
    <property type="term" value="F:DNA binding"/>
    <property type="evidence" value="ECO:0007669"/>
    <property type="project" value="InterPro"/>
</dbReference>
<dbReference type="GO" id="GO:0008270">
    <property type="term" value="F:zinc ion binding"/>
    <property type="evidence" value="ECO:0007669"/>
    <property type="project" value="InterPro"/>
</dbReference>
<accession>A0A9P9BPA7</accession>
<feature type="region of interest" description="Disordered" evidence="6">
    <location>
        <begin position="532"/>
        <end position="573"/>
    </location>
</feature>
<evidence type="ECO:0000313" key="9">
    <source>
        <dbReference type="Proteomes" id="UP000756346"/>
    </source>
</evidence>
<dbReference type="Proteomes" id="UP000756346">
    <property type="component" value="Unassembled WGS sequence"/>
</dbReference>
<dbReference type="PANTHER" id="PTHR47338">
    <property type="entry name" value="ZN(II)2CYS6 TRANSCRIPTION FACTOR (EUROFUNG)-RELATED"/>
    <property type="match status" value="1"/>
</dbReference>
<keyword evidence="3" id="KW-0805">Transcription regulation</keyword>
<dbReference type="GO" id="GO:0005634">
    <property type="term" value="C:nucleus"/>
    <property type="evidence" value="ECO:0007669"/>
    <property type="project" value="UniProtKB-SubCell"/>
</dbReference>
<dbReference type="OrthoDB" id="3862662at2759"/>
<dbReference type="GO" id="GO:0000981">
    <property type="term" value="F:DNA-binding transcription factor activity, RNA polymerase II-specific"/>
    <property type="evidence" value="ECO:0007669"/>
    <property type="project" value="InterPro"/>
</dbReference>
<keyword evidence="5" id="KW-0539">Nucleus</keyword>
<evidence type="ECO:0000256" key="3">
    <source>
        <dbReference type="ARBA" id="ARBA00023015"/>
    </source>
</evidence>
<sequence>MKTKCVHDGTPPCRGCVRSDEADSCALTHTASARRSRPLGPGDAMTATQAAHDAGHVIARLVDGLEPGVFAQCFSALRLQFPEFGFLHPQDLRWSKDSISEEAQLRILAIITVGSRYLGRQDDYSLVVAAELQHRILALPSLLLIQTFLIMALHAWGVGSGYQAWIYSGIASRMSQVYQPLPSSVGNQDTTPAGSSHMSEVEVRTKWGCFILDKLLSSGKQRPPMMDIREMELRLPASDEAFAFDKQCIPVTYTDMCNDATLRQSHGKLEHGLEIVIRGLDIWSRVHSWVVKGGRKQPGMTDAQNCPWQSTSHWAKLKAELNQWRDEQDDQLKYPETEVTTHVFLGRNGELFGYINLIYYLTTIFLCREFIPFLPRPGAEPCGPIDPPFFPESAPEGWWIRNAHELFDSAARITLLVQDMHKASVPLHTPFSGLCTFTSALMNLYAASFPSLNRPSEEAMRRQLVSENLLHLNEICRQWSIGHEWIHVIDIAHNLFGRFYADRDSFAHKSRDDYVQLESSINLAPLIGLSPSSTREEVRSTGRASGEASRKSDERGGSSGLPSLHTAQPSELRWPTAETEVPGLDNSILEAASAAALEEDQSYLWMVWDDPHLIRWDNSAGFR</sequence>
<comment type="subcellular location">
    <subcellularLocation>
        <location evidence="1">Nucleus</location>
    </subcellularLocation>
</comment>
<evidence type="ECO:0000256" key="5">
    <source>
        <dbReference type="ARBA" id="ARBA00023242"/>
    </source>
</evidence>
<comment type="caution">
    <text evidence="8">The sequence shown here is derived from an EMBL/GenBank/DDBJ whole genome shotgun (WGS) entry which is preliminary data.</text>
</comment>
<dbReference type="PANTHER" id="PTHR47338:SF19">
    <property type="entry name" value="ZN(II)2CYS6 TRANSCRIPTION FACTOR (EUROFUNG)"/>
    <property type="match status" value="1"/>
</dbReference>
<gene>
    <name evidence="8" type="ORF">B0I36DRAFT_294947</name>
</gene>
<name>A0A9P9BPA7_9PEZI</name>
<dbReference type="SMART" id="SM00906">
    <property type="entry name" value="Fungal_trans"/>
    <property type="match status" value="1"/>
</dbReference>
<feature type="domain" description="Xylanolytic transcriptional activator regulatory" evidence="7">
    <location>
        <begin position="164"/>
        <end position="242"/>
    </location>
</feature>
<evidence type="ECO:0000256" key="6">
    <source>
        <dbReference type="SAM" id="MobiDB-lite"/>
    </source>
</evidence>
<dbReference type="Pfam" id="PF04082">
    <property type="entry name" value="Fungal_trans"/>
    <property type="match status" value="1"/>
</dbReference>
<evidence type="ECO:0000259" key="7">
    <source>
        <dbReference type="SMART" id="SM00906"/>
    </source>
</evidence>
<evidence type="ECO:0000256" key="2">
    <source>
        <dbReference type="ARBA" id="ARBA00022723"/>
    </source>
</evidence>
<dbReference type="InterPro" id="IPR007219">
    <property type="entry name" value="XnlR_reg_dom"/>
</dbReference>